<comment type="caution">
    <text evidence="3">The sequence shown here is derived from an EMBL/GenBank/DDBJ whole genome shotgun (WGS) entry which is preliminary data.</text>
</comment>
<keyword evidence="2" id="KW-0732">Signal</keyword>
<proteinExistence type="predicted"/>
<evidence type="ECO:0000256" key="1">
    <source>
        <dbReference type="SAM" id="MobiDB-lite"/>
    </source>
</evidence>
<dbReference type="PROSITE" id="PS51257">
    <property type="entry name" value="PROKAR_LIPOPROTEIN"/>
    <property type="match status" value="1"/>
</dbReference>
<feature type="region of interest" description="Disordered" evidence="1">
    <location>
        <begin position="210"/>
        <end position="236"/>
    </location>
</feature>
<accession>A0ABS8AU99</accession>
<evidence type="ECO:0000256" key="2">
    <source>
        <dbReference type="SAM" id="SignalP"/>
    </source>
</evidence>
<reference evidence="3" key="1">
    <citation type="submission" date="2021-10" db="EMBL/GenBank/DDBJ databases">
        <authorList>
            <person name="Dean J.D."/>
            <person name="Kim M.K."/>
            <person name="Newey C.N."/>
            <person name="Stoker T.S."/>
            <person name="Thompson D.W."/>
            <person name="Grose J.H."/>
        </authorList>
    </citation>
    <scope>NUCLEOTIDE SEQUENCE</scope>
    <source>
        <strain evidence="3">BT178</strain>
    </source>
</reference>
<evidence type="ECO:0000313" key="4">
    <source>
        <dbReference type="Proteomes" id="UP001165296"/>
    </source>
</evidence>
<evidence type="ECO:0008006" key="5">
    <source>
        <dbReference type="Google" id="ProtNLM"/>
    </source>
</evidence>
<evidence type="ECO:0000313" key="3">
    <source>
        <dbReference type="EMBL" id="MCB2408291.1"/>
    </source>
</evidence>
<organism evidence="3 4">
    <name type="scientific">Hymenobacter lucidus</name>
    <dbReference type="NCBI Taxonomy" id="2880930"/>
    <lineage>
        <taxon>Bacteria</taxon>
        <taxon>Pseudomonadati</taxon>
        <taxon>Bacteroidota</taxon>
        <taxon>Cytophagia</taxon>
        <taxon>Cytophagales</taxon>
        <taxon>Hymenobacteraceae</taxon>
        <taxon>Hymenobacter</taxon>
    </lineage>
</organism>
<dbReference type="EMBL" id="JAJADR010000002">
    <property type="protein sequence ID" value="MCB2408291.1"/>
    <property type="molecule type" value="Genomic_DNA"/>
</dbReference>
<keyword evidence="4" id="KW-1185">Reference proteome</keyword>
<sequence>MKRLVRISLFSLLLLSVGCRSMNKALFAIPAAPLATRLPLLDVGVDANVFQASAGANPEDAQKLFRLELERNLMDAKDTTTYGSVKLQLTKSDLQRTGRGLHIFQLATLMTPTILGIPAEFFHGNVQAEVQIIDVKGNVLATYTGKGKSNITVAMYYGYSQKGSPRLADVQALREALNEIRPQLAADAAALREQLILAKTAGVVTVGELPGISTDAPEPAPADSTATPAVTPDTGK</sequence>
<dbReference type="Proteomes" id="UP001165296">
    <property type="component" value="Unassembled WGS sequence"/>
</dbReference>
<feature type="chain" id="PRO_5045168638" description="Lipoprotein" evidence="2">
    <location>
        <begin position="22"/>
        <end position="236"/>
    </location>
</feature>
<protein>
    <recommendedName>
        <fullName evidence="5">Lipoprotein</fullName>
    </recommendedName>
</protein>
<feature type="signal peptide" evidence="2">
    <location>
        <begin position="1"/>
        <end position="21"/>
    </location>
</feature>
<name>A0ABS8AU99_9BACT</name>
<gene>
    <name evidence="3" type="ORF">LGH74_09905</name>
</gene>